<dbReference type="Gene3D" id="3.40.1700.10">
    <property type="entry name" value="DNA integrity scanning protein, DisA, N-terminal domain"/>
    <property type="match status" value="1"/>
</dbReference>
<dbReference type="InterPro" id="IPR034701">
    <property type="entry name" value="CdaA"/>
</dbReference>
<evidence type="ECO:0000256" key="9">
    <source>
        <dbReference type="ARBA" id="ARBA00023136"/>
    </source>
</evidence>
<dbReference type="GO" id="GO:0106408">
    <property type="term" value="F:diadenylate cyclase activity"/>
    <property type="evidence" value="ECO:0007669"/>
    <property type="project" value="UniProtKB-EC"/>
</dbReference>
<dbReference type="GO" id="GO:0004016">
    <property type="term" value="F:adenylate cyclase activity"/>
    <property type="evidence" value="ECO:0007669"/>
    <property type="project" value="UniProtKB-UniRule"/>
</dbReference>
<sequence length="277" mass="31285">MVITVTSVLTILRKIVDISIVWLMFYIILKNIRNSVKLTLLFKGVIIIIILKIVSDLCGFTTVGLLLEYVIMYGPLALIIIFQPEIRNILEQLGRNQLLGRHKVLTVDEREHLVYQLTQAMDYLRKNKIGALIVLERDISLGNYIDKAKKLYADLSSDLLIAIFYEGNPLHDGGVIIQGDRITCAGAVFPTSSSTKINKRLGTRHRAALGIAEETDAIALVVSEETGRLSVAIKGELFYNLSIDDVRMMLINELKPKTSNEYDEDEIEEEEIYEEDN</sequence>
<evidence type="ECO:0000313" key="13">
    <source>
        <dbReference type="Proteomes" id="UP000824232"/>
    </source>
</evidence>
<evidence type="ECO:0000256" key="5">
    <source>
        <dbReference type="ARBA" id="ARBA00022695"/>
    </source>
</evidence>
<dbReference type="Pfam" id="PF02457">
    <property type="entry name" value="DAC"/>
    <property type="match status" value="1"/>
</dbReference>
<keyword evidence="6 10" id="KW-0547">Nucleotide-binding</keyword>
<dbReference type="InterPro" id="IPR050338">
    <property type="entry name" value="DisA"/>
</dbReference>
<comment type="function">
    <text evidence="10">Catalyzes the condensation of 2 ATP molecules into cyclic di-AMP (c-di-AMP), a second messenger used to regulate differing processes in different bacteria.</text>
</comment>
<dbReference type="InterPro" id="IPR003390">
    <property type="entry name" value="DNA_integrity_scan_DisA_N"/>
</dbReference>
<evidence type="ECO:0000256" key="3">
    <source>
        <dbReference type="ARBA" id="ARBA00022679"/>
    </source>
</evidence>
<dbReference type="PANTHER" id="PTHR34185:SF1">
    <property type="entry name" value="DIADENYLATE CYCLASE"/>
    <property type="match status" value="1"/>
</dbReference>
<comment type="caution">
    <text evidence="12">The sequence shown here is derived from an EMBL/GenBank/DDBJ whole genome shotgun (WGS) entry which is preliminary data.</text>
</comment>
<evidence type="ECO:0000256" key="7">
    <source>
        <dbReference type="ARBA" id="ARBA00022840"/>
    </source>
</evidence>
<evidence type="ECO:0000256" key="8">
    <source>
        <dbReference type="ARBA" id="ARBA00022989"/>
    </source>
</evidence>
<evidence type="ECO:0000313" key="12">
    <source>
        <dbReference type="EMBL" id="HIR58815.1"/>
    </source>
</evidence>
<comment type="catalytic activity">
    <reaction evidence="1 10">
        <text>2 ATP = 3',3'-c-di-AMP + 2 diphosphate</text>
        <dbReference type="Rhea" id="RHEA:35655"/>
        <dbReference type="ChEBI" id="CHEBI:30616"/>
        <dbReference type="ChEBI" id="CHEBI:33019"/>
        <dbReference type="ChEBI" id="CHEBI:71500"/>
        <dbReference type="EC" id="2.7.7.85"/>
    </reaction>
</comment>
<dbReference type="GO" id="GO:0006171">
    <property type="term" value="P:cAMP biosynthetic process"/>
    <property type="evidence" value="ECO:0007669"/>
    <property type="project" value="InterPro"/>
</dbReference>
<accession>A0A9D1DTI6</accession>
<dbReference type="PANTHER" id="PTHR34185">
    <property type="entry name" value="DIADENYLATE CYCLASE"/>
    <property type="match status" value="1"/>
</dbReference>
<evidence type="ECO:0000256" key="10">
    <source>
        <dbReference type="HAMAP-Rule" id="MF_01499"/>
    </source>
</evidence>
<dbReference type="InterPro" id="IPR045585">
    <property type="entry name" value="CdaA_N"/>
</dbReference>
<feature type="transmembrane region" description="Helical" evidence="10">
    <location>
        <begin position="12"/>
        <end position="29"/>
    </location>
</feature>
<feature type="transmembrane region" description="Helical" evidence="10">
    <location>
        <begin position="36"/>
        <end position="54"/>
    </location>
</feature>
<dbReference type="NCBIfam" id="TIGR00159">
    <property type="entry name" value="diadenylate cyclase CdaA"/>
    <property type="match status" value="1"/>
</dbReference>
<name>A0A9D1DTI6_9FIRM</name>
<dbReference type="PROSITE" id="PS51794">
    <property type="entry name" value="DAC"/>
    <property type="match status" value="1"/>
</dbReference>
<gene>
    <name evidence="10" type="primary">dacA</name>
    <name evidence="12" type="ORF">IAB38_02085</name>
</gene>
<dbReference type="FunFam" id="3.40.1700.10:FF:000002">
    <property type="entry name" value="Diadenylate cyclase"/>
    <property type="match status" value="1"/>
</dbReference>
<dbReference type="HAMAP" id="MF_01499">
    <property type="entry name" value="DacA"/>
    <property type="match status" value="1"/>
</dbReference>
<organism evidence="12 13">
    <name type="scientific">Candidatus Onthousia excrementipullorum</name>
    <dbReference type="NCBI Taxonomy" id="2840884"/>
    <lineage>
        <taxon>Bacteria</taxon>
        <taxon>Bacillati</taxon>
        <taxon>Bacillota</taxon>
        <taxon>Bacilli</taxon>
        <taxon>Candidatus Onthousia</taxon>
    </lineage>
</organism>
<keyword evidence="5 10" id="KW-0548">Nucleotidyltransferase</keyword>
<keyword evidence="4 10" id="KW-0812">Transmembrane</keyword>
<evidence type="ECO:0000256" key="4">
    <source>
        <dbReference type="ARBA" id="ARBA00022692"/>
    </source>
</evidence>
<reference evidence="12" key="1">
    <citation type="submission" date="2020-10" db="EMBL/GenBank/DDBJ databases">
        <authorList>
            <person name="Gilroy R."/>
        </authorList>
    </citation>
    <scope>NUCLEOTIDE SEQUENCE</scope>
    <source>
        <strain evidence="12">CHK184-20233</strain>
    </source>
</reference>
<dbReference type="EMBL" id="DVHC01000023">
    <property type="protein sequence ID" value="HIR58815.1"/>
    <property type="molecule type" value="Genomic_DNA"/>
</dbReference>
<evidence type="ECO:0000256" key="1">
    <source>
        <dbReference type="ARBA" id="ARBA00000877"/>
    </source>
</evidence>
<keyword evidence="9 10" id="KW-0472">Membrane</keyword>
<comment type="subunit">
    <text evidence="10">Probably a homodimer.</text>
</comment>
<dbReference type="EC" id="2.7.7.85" evidence="10"/>
<dbReference type="GO" id="GO:0005524">
    <property type="term" value="F:ATP binding"/>
    <property type="evidence" value="ECO:0007669"/>
    <property type="project" value="UniProtKB-UniRule"/>
</dbReference>
<feature type="transmembrane region" description="Helical" evidence="10">
    <location>
        <begin position="60"/>
        <end position="82"/>
    </location>
</feature>
<comment type="similarity">
    <text evidence="10">Belongs to the adenylate cyclase family. DacA/CdaA subfamily.</text>
</comment>
<evidence type="ECO:0000256" key="2">
    <source>
        <dbReference type="ARBA" id="ARBA00022475"/>
    </source>
</evidence>
<keyword evidence="8 10" id="KW-1133">Transmembrane helix</keyword>
<protein>
    <recommendedName>
        <fullName evidence="10">Diadenylate cyclase</fullName>
        <shortName evidence="10">DAC</shortName>
        <ecNumber evidence="10">2.7.7.85</ecNumber>
    </recommendedName>
    <alternativeName>
        <fullName evidence="10">Cyclic-di-AMP synthase</fullName>
        <shortName evidence="10">c-di-AMP synthase</shortName>
    </alternativeName>
</protein>
<keyword evidence="3 10" id="KW-0808">Transferase</keyword>
<dbReference type="SUPFAM" id="SSF143597">
    <property type="entry name" value="YojJ-like"/>
    <property type="match status" value="1"/>
</dbReference>
<dbReference type="AlphaFoldDB" id="A0A9D1DTI6"/>
<comment type="caution">
    <text evidence="10">Lacks conserved residue(s) required for the propagation of feature annotation.</text>
</comment>
<dbReference type="InterPro" id="IPR036888">
    <property type="entry name" value="DNA_integrity_DisA_N_sf"/>
</dbReference>
<dbReference type="Proteomes" id="UP000824232">
    <property type="component" value="Unassembled WGS sequence"/>
</dbReference>
<evidence type="ECO:0000259" key="11">
    <source>
        <dbReference type="PROSITE" id="PS51794"/>
    </source>
</evidence>
<reference evidence="12" key="2">
    <citation type="journal article" date="2021" name="PeerJ">
        <title>Extensive microbial diversity within the chicken gut microbiome revealed by metagenomics and culture.</title>
        <authorList>
            <person name="Gilroy R."/>
            <person name="Ravi A."/>
            <person name="Getino M."/>
            <person name="Pursley I."/>
            <person name="Horton D.L."/>
            <person name="Alikhan N.F."/>
            <person name="Baker D."/>
            <person name="Gharbi K."/>
            <person name="Hall N."/>
            <person name="Watson M."/>
            <person name="Adriaenssens E.M."/>
            <person name="Foster-Nyarko E."/>
            <person name="Jarju S."/>
            <person name="Secka A."/>
            <person name="Antonio M."/>
            <person name="Oren A."/>
            <person name="Chaudhuri R.R."/>
            <person name="La Ragione R."/>
            <person name="Hildebrand F."/>
            <person name="Pallen M.J."/>
        </authorList>
    </citation>
    <scope>NUCLEOTIDE SEQUENCE</scope>
    <source>
        <strain evidence="12">CHK184-20233</strain>
    </source>
</reference>
<evidence type="ECO:0000256" key="6">
    <source>
        <dbReference type="ARBA" id="ARBA00022741"/>
    </source>
</evidence>
<feature type="domain" description="DAC" evidence="11">
    <location>
        <begin position="83"/>
        <end position="243"/>
    </location>
</feature>
<dbReference type="PIRSF" id="PIRSF004793">
    <property type="entry name" value="UCP004793"/>
    <property type="match status" value="1"/>
</dbReference>
<dbReference type="Pfam" id="PF19293">
    <property type="entry name" value="CdaA_N"/>
    <property type="match status" value="1"/>
</dbReference>
<proteinExistence type="inferred from homology"/>
<keyword evidence="2 10" id="KW-1003">Cell membrane</keyword>
<dbReference type="InterPro" id="IPR014046">
    <property type="entry name" value="C-di-AMP_synthase"/>
</dbReference>
<keyword evidence="7 10" id="KW-0067">ATP-binding</keyword>